<evidence type="ECO:0000256" key="4">
    <source>
        <dbReference type="ARBA" id="ARBA00012773"/>
    </source>
</evidence>
<dbReference type="InterPro" id="IPR050152">
    <property type="entry name" value="ChlB/BchB/BchZ"/>
</dbReference>
<comment type="similarity">
    <text evidence="2 14">Belongs to the NifD/NifK/NifE/NifN family.</text>
</comment>
<keyword evidence="11 15" id="KW-0411">Iron-sulfur</keyword>
<evidence type="ECO:0000259" key="16">
    <source>
        <dbReference type="Pfam" id="PF00148"/>
    </source>
</evidence>
<evidence type="ECO:0000256" key="11">
    <source>
        <dbReference type="ARBA" id="ARBA00023014"/>
    </source>
</evidence>
<comment type="catalytic activity">
    <reaction evidence="13 15">
        <text>N2 + 8 reduced [2Fe-2S]-[ferredoxin] + 16 ATP + 16 H2O = H2 + 8 oxidized [2Fe-2S]-[ferredoxin] + 2 NH4(+) + 16 ADP + 16 phosphate + 6 H(+)</text>
        <dbReference type="Rhea" id="RHEA:21448"/>
        <dbReference type="Rhea" id="RHEA-COMP:10000"/>
        <dbReference type="Rhea" id="RHEA-COMP:10001"/>
        <dbReference type="ChEBI" id="CHEBI:15377"/>
        <dbReference type="ChEBI" id="CHEBI:15378"/>
        <dbReference type="ChEBI" id="CHEBI:17997"/>
        <dbReference type="ChEBI" id="CHEBI:18276"/>
        <dbReference type="ChEBI" id="CHEBI:28938"/>
        <dbReference type="ChEBI" id="CHEBI:30616"/>
        <dbReference type="ChEBI" id="CHEBI:33737"/>
        <dbReference type="ChEBI" id="CHEBI:33738"/>
        <dbReference type="ChEBI" id="CHEBI:43474"/>
        <dbReference type="ChEBI" id="CHEBI:456216"/>
        <dbReference type="EC" id="1.18.6.1"/>
    </reaction>
</comment>
<dbReference type="NCBIfam" id="TIGR01286">
    <property type="entry name" value="nifK"/>
    <property type="match status" value="1"/>
</dbReference>
<organism evidence="17 18">
    <name type="scientific">Halanaerobium saccharolyticum</name>
    <dbReference type="NCBI Taxonomy" id="43595"/>
    <lineage>
        <taxon>Bacteria</taxon>
        <taxon>Bacillati</taxon>
        <taxon>Bacillota</taxon>
        <taxon>Clostridia</taxon>
        <taxon>Halanaerobiales</taxon>
        <taxon>Halanaerobiaceae</taxon>
        <taxon>Halanaerobium</taxon>
    </lineage>
</organism>
<dbReference type="GO" id="GO:0046872">
    <property type="term" value="F:metal ion binding"/>
    <property type="evidence" value="ECO:0007669"/>
    <property type="project" value="UniProtKB-KW"/>
</dbReference>
<evidence type="ECO:0000313" key="18">
    <source>
        <dbReference type="Proteomes" id="UP000295064"/>
    </source>
</evidence>
<name>A0A4R6M181_9FIRM</name>
<sequence>MQDLVPKEYKERNSLVINPVKTCQPIGAMYAALGVHGALPHSHGSQGCCSYHRMHLTKHFREPVVASSSSFTEGASVFGGRANLETALKNIFAVYDPQVVAINTTCLSETIGDDIGSIINGFDVPEGKTIIHASTPSYVGSHITGFSNMVKAMIKQLSEKNEEAKTNNKLNLIPGFVDPGDIREIKRILEAMDIDYILFPDQSDVLDTPLDGNYDMYPEGGVTIPELNDTGNSQATIALGEFASADSAFELEKKHDVKPYILKSPVGIKATDELLMQLMKLTGKEVPAKIEKERGQLVDIIADTHHQFHGKKVAVYGDPDIVISLTEFVLSLGMRPVHVLTGTPDNKFEETVTEMMSDADWEYNITAGGDLFQLHQWIKNDPVDLLLGNSYGKLVARQEDIPLVRVGFPILDRSVHSYLPTIGYKGAILLVEKISGALLDRKDRDTDFELTEFVL</sequence>
<dbReference type="PROSITE" id="PS00699">
    <property type="entry name" value="NITROGENASE_1_1"/>
    <property type="match status" value="1"/>
</dbReference>
<gene>
    <name evidence="17" type="ORF">DFR79_10230</name>
</gene>
<protein>
    <recommendedName>
        <fullName evidence="5 15">Nitrogenase molybdenum-iron protein beta chain</fullName>
        <ecNumber evidence="4 15">1.18.6.1</ecNumber>
    </recommendedName>
    <alternativeName>
        <fullName evidence="15">Dinitrogenase</fullName>
    </alternativeName>
</protein>
<evidence type="ECO:0000256" key="1">
    <source>
        <dbReference type="ARBA" id="ARBA00002621"/>
    </source>
</evidence>
<dbReference type="Pfam" id="PF00148">
    <property type="entry name" value="Oxidored_nitro"/>
    <property type="match status" value="1"/>
</dbReference>
<dbReference type="GO" id="GO:0051536">
    <property type="term" value="F:iron-sulfur cluster binding"/>
    <property type="evidence" value="ECO:0007669"/>
    <property type="project" value="UniProtKB-KW"/>
</dbReference>
<accession>A0A4R6M181</accession>
<dbReference type="AlphaFoldDB" id="A0A4R6M181"/>
<dbReference type="Gene3D" id="1.20.89.10">
    <property type="entry name" value="Nitrogenase Molybdenum-iron Protein, subunit B, domain 4"/>
    <property type="match status" value="1"/>
</dbReference>
<proteinExistence type="inferred from homology"/>
<evidence type="ECO:0000256" key="15">
    <source>
        <dbReference type="RuleBase" id="RU364127"/>
    </source>
</evidence>
<comment type="subunit">
    <text evidence="3 15">Tetramer of two alpha and two beta chains. Forms complex with the iron protein (nitrogenase component 2).</text>
</comment>
<dbReference type="GO" id="GO:0016612">
    <property type="term" value="C:molybdenum-iron nitrogenase complex"/>
    <property type="evidence" value="ECO:0007669"/>
    <property type="project" value="InterPro"/>
</dbReference>
<dbReference type="Proteomes" id="UP000295064">
    <property type="component" value="Unassembled WGS sequence"/>
</dbReference>
<evidence type="ECO:0000256" key="10">
    <source>
        <dbReference type="ARBA" id="ARBA00023004"/>
    </source>
</evidence>
<evidence type="ECO:0000256" key="12">
    <source>
        <dbReference type="ARBA" id="ARBA00023231"/>
    </source>
</evidence>
<reference evidence="17 18" key="1">
    <citation type="submission" date="2019-03" db="EMBL/GenBank/DDBJ databases">
        <title>Subsurface microbial communities from deep shales in Ohio and West Virginia, USA.</title>
        <authorList>
            <person name="Wrighton K."/>
        </authorList>
    </citation>
    <scope>NUCLEOTIDE SEQUENCE [LARGE SCALE GENOMIC DNA]</scope>
    <source>
        <strain evidence="17 18">MA284_T2</strain>
    </source>
</reference>
<evidence type="ECO:0000256" key="8">
    <source>
        <dbReference type="ARBA" id="ARBA00022840"/>
    </source>
</evidence>
<comment type="function">
    <text evidence="1 15">This molybdenum-iron protein is part of the nitrogenase complex that catalyzes the key enzymatic reactions in nitrogen fixation.</text>
</comment>
<dbReference type="GO" id="GO:0016163">
    <property type="term" value="F:nitrogenase activity"/>
    <property type="evidence" value="ECO:0007669"/>
    <property type="project" value="UniProtKB-EC"/>
</dbReference>
<evidence type="ECO:0000313" key="17">
    <source>
        <dbReference type="EMBL" id="TDO94656.1"/>
    </source>
</evidence>
<evidence type="ECO:0000256" key="9">
    <source>
        <dbReference type="ARBA" id="ARBA00023002"/>
    </source>
</evidence>
<dbReference type="RefSeq" id="WP_133513754.1">
    <property type="nucleotide sequence ID" value="NZ_SNWX01000002.1"/>
</dbReference>
<dbReference type="GO" id="GO:0005524">
    <property type="term" value="F:ATP binding"/>
    <property type="evidence" value="ECO:0007669"/>
    <property type="project" value="UniProtKB-KW"/>
</dbReference>
<comment type="cofactor">
    <cofactor evidence="15">
        <name>[8Fe-7S] cluster</name>
        <dbReference type="ChEBI" id="CHEBI:21143"/>
    </cofactor>
    <text evidence="15">Binds 1 [8Fe-7S] cluster per heterodimer.</text>
</comment>
<dbReference type="EMBL" id="SNWX01000002">
    <property type="protein sequence ID" value="TDO94656.1"/>
    <property type="molecule type" value="Genomic_DNA"/>
</dbReference>
<evidence type="ECO:0000256" key="2">
    <source>
        <dbReference type="ARBA" id="ARBA00011002"/>
    </source>
</evidence>
<keyword evidence="12 14" id="KW-0535">Nitrogen fixation</keyword>
<keyword evidence="8 15" id="KW-0067">ATP-binding</keyword>
<dbReference type="PANTHER" id="PTHR33712">
    <property type="entry name" value="LIGHT-INDEPENDENT PROTOCHLOROPHYLLIDE REDUCTASE SUBUNIT B"/>
    <property type="match status" value="1"/>
</dbReference>
<keyword evidence="9 15" id="KW-0560">Oxidoreductase</keyword>
<keyword evidence="6 15" id="KW-0479">Metal-binding</keyword>
<dbReference type="Gene3D" id="3.40.50.1980">
    <property type="entry name" value="Nitrogenase molybdenum iron protein domain"/>
    <property type="match status" value="3"/>
</dbReference>
<evidence type="ECO:0000256" key="6">
    <source>
        <dbReference type="ARBA" id="ARBA00022723"/>
    </source>
</evidence>
<dbReference type="PROSITE" id="PS00090">
    <property type="entry name" value="NITROGENASE_1_2"/>
    <property type="match status" value="1"/>
</dbReference>
<feature type="domain" description="Nitrogenase/oxidoreductase component 1" evidence="16">
    <location>
        <begin position="23"/>
        <end position="438"/>
    </location>
</feature>
<dbReference type="InterPro" id="IPR005976">
    <property type="entry name" value="Nase_Mo-Fe_CF_bsu"/>
</dbReference>
<dbReference type="PANTHER" id="PTHR33712:SF7">
    <property type="entry name" value="LIGHT-INDEPENDENT PROTOCHLOROPHYLLIDE REDUCTASE SUBUNIT B"/>
    <property type="match status" value="1"/>
</dbReference>
<dbReference type="InterPro" id="IPR000318">
    <property type="entry name" value="Nase_comp1_CS"/>
</dbReference>
<evidence type="ECO:0000256" key="7">
    <source>
        <dbReference type="ARBA" id="ARBA00022741"/>
    </source>
</evidence>
<dbReference type="InterPro" id="IPR000510">
    <property type="entry name" value="Nase/OxRdtase_comp1"/>
</dbReference>
<dbReference type="OrthoDB" id="9800746at2"/>
<dbReference type="SUPFAM" id="SSF53807">
    <property type="entry name" value="Helical backbone' metal receptor"/>
    <property type="match status" value="1"/>
</dbReference>
<dbReference type="EC" id="1.18.6.1" evidence="4 15"/>
<evidence type="ECO:0000256" key="5">
    <source>
        <dbReference type="ARBA" id="ARBA00014775"/>
    </source>
</evidence>
<keyword evidence="7 15" id="KW-0547">Nucleotide-binding</keyword>
<keyword evidence="10 15" id="KW-0408">Iron</keyword>
<evidence type="ECO:0000256" key="14">
    <source>
        <dbReference type="RuleBase" id="RU004021"/>
    </source>
</evidence>
<evidence type="ECO:0000256" key="3">
    <source>
        <dbReference type="ARBA" id="ARBA00011462"/>
    </source>
</evidence>
<evidence type="ECO:0000256" key="13">
    <source>
        <dbReference type="ARBA" id="ARBA00047967"/>
    </source>
</evidence>
<comment type="caution">
    <text evidence="17">The sequence shown here is derived from an EMBL/GenBank/DDBJ whole genome shotgun (WGS) entry which is preliminary data.</text>
</comment>